<evidence type="ECO:0000313" key="1">
    <source>
        <dbReference type="EMBL" id="XAG86499.1"/>
    </source>
</evidence>
<proteinExistence type="predicted"/>
<organism evidence="1">
    <name type="scientific">bacterium 19MO03SA05</name>
    <dbReference type="NCBI Taxonomy" id="2920620"/>
    <lineage>
        <taxon>Bacteria</taxon>
    </lineage>
</organism>
<dbReference type="AlphaFoldDB" id="A0AAU6VMI1"/>
<sequence length="65" mass="7010">MKEAKVIITIKDAGNGKLEFQCQCQNGQSSTLNDLAQYIAEALPRSVHSAAIGFYKTKGSNNAVH</sequence>
<reference evidence="1" key="1">
    <citation type="submission" date="2022-03" db="EMBL/GenBank/DDBJ databases">
        <title>Sea Food Isolates.</title>
        <authorList>
            <person name="Li c."/>
        </authorList>
    </citation>
    <scope>NUCLEOTIDE SEQUENCE</scope>
    <source>
        <strain evidence="1">19MO03SA05</strain>
    </source>
</reference>
<protein>
    <submittedName>
        <fullName evidence="1">Uncharacterized protein</fullName>
    </submittedName>
</protein>
<dbReference type="EMBL" id="CP095351">
    <property type="protein sequence ID" value="XAG86499.1"/>
    <property type="molecule type" value="Genomic_DNA"/>
</dbReference>
<accession>A0AAU6VMI1</accession>
<name>A0AAU6VMI1_UNCXX</name>
<gene>
    <name evidence="1" type="ORF">MRM63_15425</name>
</gene>